<dbReference type="GO" id="GO:0005634">
    <property type="term" value="C:nucleus"/>
    <property type="evidence" value="ECO:0007669"/>
    <property type="project" value="UniProtKB-SubCell"/>
</dbReference>
<dbReference type="AlphaFoldDB" id="A0A4S4MPF8"/>
<feature type="region of interest" description="Disordered" evidence="8">
    <location>
        <begin position="245"/>
        <end position="284"/>
    </location>
</feature>
<accession>A0A4S4MPF8</accession>
<dbReference type="InterPro" id="IPR019440">
    <property type="entry name" value="MAU2"/>
</dbReference>
<proteinExistence type="inferred from homology"/>
<keyword evidence="3" id="KW-0132">Cell division</keyword>
<dbReference type="GO" id="GO:0007059">
    <property type="term" value="P:chromosome segregation"/>
    <property type="evidence" value="ECO:0007669"/>
    <property type="project" value="UniProtKB-KW"/>
</dbReference>
<evidence type="ECO:0000256" key="6">
    <source>
        <dbReference type="ARBA" id="ARBA00023242"/>
    </source>
</evidence>
<feature type="region of interest" description="Disordered" evidence="8">
    <location>
        <begin position="45"/>
        <end position="70"/>
    </location>
</feature>
<dbReference type="Proteomes" id="UP000308730">
    <property type="component" value="Unassembled WGS sequence"/>
</dbReference>
<keyword evidence="5" id="KW-0159">Chromosome partition</keyword>
<keyword evidence="6" id="KW-0539">Nucleus</keyword>
<comment type="subcellular location">
    <subcellularLocation>
        <location evidence="1">Nucleus</location>
    </subcellularLocation>
</comment>
<gene>
    <name evidence="9" type="ORF">EUX98_g6250</name>
</gene>
<organism evidence="9 10">
    <name type="scientific">Antrodiella citrinella</name>
    <dbReference type="NCBI Taxonomy" id="2447956"/>
    <lineage>
        <taxon>Eukaryota</taxon>
        <taxon>Fungi</taxon>
        <taxon>Dikarya</taxon>
        <taxon>Basidiomycota</taxon>
        <taxon>Agaricomycotina</taxon>
        <taxon>Agaricomycetes</taxon>
        <taxon>Polyporales</taxon>
        <taxon>Steccherinaceae</taxon>
        <taxon>Antrodiella</taxon>
    </lineage>
</organism>
<sequence length="623" mass="67457">MVNHRSCNVDDNPRATKRIKLDGDFGRATSTGKWHDVEDELPTSSLSTLTASAPSTPTTSLNIKPESDVDTKLKPLSPSALLTALPGLLMHPPNHKSYLLSLEVSMNALRRCLDAVQHGQAGMAPETECRAWTGLAEVGMRLVGAGMGRGVVEAEVDRALSKAGMISQKHPSLRPFKLHVSLLQAQFSHWQHRTKFARTQIRTLIASMQPSDPPYIVYSAHLAAIALFTTPHTPTDPTVAVVNAASSSRNTTPTKASYKAKSTPIRTASPATPQAPSTPKQSPQDINAALAAVQTMQNLSHERRHAHVTLLCLILRLRILVAAEMWADVAGALQAAETALGVEYVAGTTPKATAGKGKEREKEKEKETFVMFEDEVSTMRSEFDEAEKHLAQLIAHTRTYGLFPHFSARITLHHAHLAHALARPSRADQCYVVAAGLAPAGTFVNVSARAGRVLLHLGWKRNADDDDEGEGVDEEEMKEVVRLCRGLGGTLEAVGRVVEACLSTEIMKSKQHLKAALHLATQSQDNHLRALILALIASQYFYTAGDHAQQMLQTCEQLAAGLGAPPASNAEPGAVLGNVPLGLWVGERFLELYNRAGKTARAEKQTAANAQYAKALETLKNRR</sequence>
<evidence type="ECO:0000313" key="10">
    <source>
        <dbReference type="Proteomes" id="UP000308730"/>
    </source>
</evidence>
<dbReference type="PANTHER" id="PTHR21394">
    <property type="entry name" value="MAU2 CHROMATID COHESION FACTOR HOMOLOG"/>
    <property type="match status" value="1"/>
</dbReference>
<feature type="compositionally biased region" description="Polar residues" evidence="8">
    <location>
        <begin position="245"/>
        <end position="255"/>
    </location>
</feature>
<dbReference type="GO" id="GO:0051301">
    <property type="term" value="P:cell division"/>
    <property type="evidence" value="ECO:0007669"/>
    <property type="project" value="UniProtKB-KW"/>
</dbReference>
<dbReference type="OrthoDB" id="5565328at2759"/>
<keyword evidence="7" id="KW-0131">Cell cycle</keyword>
<feature type="compositionally biased region" description="Low complexity" evidence="8">
    <location>
        <begin position="267"/>
        <end position="279"/>
    </location>
</feature>
<keyword evidence="4" id="KW-0498">Mitosis</keyword>
<evidence type="ECO:0000256" key="4">
    <source>
        <dbReference type="ARBA" id="ARBA00022776"/>
    </source>
</evidence>
<evidence type="ECO:0000256" key="3">
    <source>
        <dbReference type="ARBA" id="ARBA00022618"/>
    </source>
</evidence>
<evidence type="ECO:0000256" key="1">
    <source>
        <dbReference type="ARBA" id="ARBA00004123"/>
    </source>
</evidence>
<dbReference type="EMBL" id="SGPM01000214">
    <property type="protein sequence ID" value="THH27936.1"/>
    <property type="molecule type" value="Genomic_DNA"/>
</dbReference>
<reference evidence="9 10" key="1">
    <citation type="submission" date="2019-02" db="EMBL/GenBank/DDBJ databases">
        <title>Genome sequencing of the rare red list fungi Antrodiella citrinella (Flaviporus citrinellus).</title>
        <authorList>
            <person name="Buettner E."/>
            <person name="Kellner H."/>
        </authorList>
    </citation>
    <scope>NUCLEOTIDE SEQUENCE [LARGE SCALE GENOMIC DNA]</scope>
    <source>
        <strain evidence="9 10">DSM 108506</strain>
    </source>
</reference>
<evidence type="ECO:0000256" key="8">
    <source>
        <dbReference type="SAM" id="MobiDB-lite"/>
    </source>
</evidence>
<feature type="compositionally biased region" description="Low complexity" evidence="8">
    <location>
        <begin position="45"/>
        <end position="61"/>
    </location>
</feature>
<comment type="caution">
    <text evidence="9">The sequence shown here is derived from an EMBL/GenBank/DDBJ whole genome shotgun (WGS) entry which is preliminary data.</text>
</comment>
<keyword evidence="10" id="KW-1185">Reference proteome</keyword>
<name>A0A4S4MPF8_9APHY</name>
<evidence type="ECO:0000256" key="5">
    <source>
        <dbReference type="ARBA" id="ARBA00022829"/>
    </source>
</evidence>
<dbReference type="GO" id="GO:0007064">
    <property type="term" value="P:mitotic sister chromatid cohesion"/>
    <property type="evidence" value="ECO:0007669"/>
    <property type="project" value="InterPro"/>
</dbReference>
<comment type="similarity">
    <text evidence="2">Belongs to the SCC4/mau-2 family.</text>
</comment>
<evidence type="ECO:0000256" key="2">
    <source>
        <dbReference type="ARBA" id="ARBA00008585"/>
    </source>
</evidence>
<protein>
    <submittedName>
        <fullName evidence="9">Uncharacterized protein</fullName>
    </submittedName>
</protein>
<evidence type="ECO:0000313" key="9">
    <source>
        <dbReference type="EMBL" id="THH27936.1"/>
    </source>
</evidence>
<evidence type="ECO:0000256" key="7">
    <source>
        <dbReference type="ARBA" id="ARBA00023306"/>
    </source>
</evidence>